<dbReference type="RefSeq" id="WP_211855368.1">
    <property type="nucleotide sequence ID" value="NZ_JAAGBB010000037.1"/>
</dbReference>
<dbReference type="Proteomes" id="UP001196870">
    <property type="component" value="Unassembled WGS sequence"/>
</dbReference>
<keyword evidence="1" id="KW-0732">Signal</keyword>
<name>A0ABS5F639_9PROT</name>
<feature type="signal peptide" evidence="1">
    <location>
        <begin position="1"/>
        <end position="21"/>
    </location>
</feature>
<proteinExistence type="predicted"/>
<accession>A0ABS5F639</accession>
<dbReference type="EMBL" id="JAAGBB010000037">
    <property type="protein sequence ID" value="MBR0667590.1"/>
    <property type="molecule type" value="Genomic_DNA"/>
</dbReference>
<comment type="caution">
    <text evidence="2">The sequence shown here is derived from an EMBL/GenBank/DDBJ whole genome shotgun (WGS) entry which is preliminary data.</text>
</comment>
<evidence type="ECO:0000256" key="1">
    <source>
        <dbReference type="SAM" id="SignalP"/>
    </source>
</evidence>
<evidence type="ECO:0000313" key="2">
    <source>
        <dbReference type="EMBL" id="MBR0667590.1"/>
    </source>
</evidence>
<protein>
    <recommendedName>
        <fullName evidence="4">MORN repeat protein</fullName>
    </recommendedName>
</protein>
<reference evidence="3" key="1">
    <citation type="journal article" date="2021" name="Syst. Appl. Microbiol.">
        <title>Roseomonas hellenica sp. nov., isolated from roots of wild-growing Alkanna tinctoria.</title>
        <authorList>
            <person name="Rat A."/>
            <person name="Naranjo H.D."/>
            <person name="Lebbe L."/>
            <person name="Cnockaert M."/>
            <person name="Krigas N."/>
            <person name="Grigoriadou K."/>
            <person name="Maloupa E."/>
            <person name="Willems A."/>
        </authorList>
    </citation>
    <scope>NUCLEOTIDE SEQUENCE [LARGE SCALE GENOMIC DNA]</scope>
    <source>
        <strain evidence="3">LMG 31523</strain>
    </source>
</reference>
<feature type="chain" id="PRO_5045212459" description="MORN repeat protein" evidence="1">
    <location>
        <begin position="22"/>
        <end position="206"/>
    </location>
</feature>
<gene>
    <name evidence="2" type="ORF">GXW71_24750</name>
</gene>
<sequence>MVRRLSWMATLCVLLTAGAEAQPTAAPPPPATGLALGNAFHQGATLVAAAEGFIWTERYAADGTLRGRYRGQSYVGRWTNENGELCTQPDGGAKTCHWVYGDVMGTWRDNLYLTLVASRPATGTPAMTVFYRLAEPGHHGSATHSISGTVTELLVDGLRFHPDRAPPLSEIYVFAERRPGLHVGMRATIHGTTDNVTFRATRVTAP</sequence>
<organism evidence="2 3">
    <name type="scientific">Plastoroseomonas hellenica</name>
    <dbReference type="NCBI Taxonomy" id="2687306"/>
    <lineage>
        <taxon>Bacteria</taxon>
        <taxon>Pseudomonadati</taxon>
        <taxon>Pseudomonadota</taxon>
        <taxon>Alphaproteobacteria</taxon>
        <taxon>Acetobacterales</taxon>
        <taxon>Acetobacteraceae</taxon>
        <taxon>Plastoroseomonas</taxon>
    </lineage>
</organism>
<keyword evidence="3" id="KW-1185">Reference proteome</keyword>
<evidence type="ECO:0000313" key="3">
    <source>
        <dbReference type="Proteomes" id="UP001196870"/>
    </source>
</evidence>
<evidence type="ECO:0008006" key="4">
    <source>
        <dbReference type="Google" id="ProtNLM"/>
    </source>
</evidence>